<keyword evidence="2" id="KW-1003">Cell membrane</keyword>
<sequence>MKLRMNLTAEMQLYPLVKVVAVLIPGMIVARNFIGEISCLAWLICFIAFLLFSYLFRRLKFAQSGLLYFSIFFLGGFLMANENEFANVSLPSHPIFYDAVVLSEPERHGKVVQADLGVLNNDKLIKVKASILRDTVSNRYQHLHVGDGIKAYSRMEEPVNFPGSDFDYATWMKTQGYVFTTFIYFNNWEKVSLDLRSLSHWERATLLVKRFRHQLLRQYESACGKNDDLAVVSAMTLGYKSLLSKNVKDDYSVAGASHLLALSGLHLSIIYGALLFLLSLFRGIPGMNFLRNLAVKELIALMAVWAYVAIVDFSPSVVRSALMLTIFAAISLLKRDKLSVNTLALAAIIMLVVHPMSLYDIGFEMSFMAVLSISLFFPILYHLIPTAILQKVWVLRWLWSIMVVSIAAQLGTAPLVAHYFQRISCYFFLTNLFAIPCALIILYLAVAMFATYAFPDIYFFILRLMTGISGFLNSTLHHIASLPGASIENINPSAFQVFLIYVFLLICWLLSSFFSDRLEFR</sequence>
<gene>
    <name evidence="9" type="ORF">ETF27_07205</name>
</gene>
<accession>A0A5C8GIB6</accession>
<dbReference type="InterPro" id="IPR025405">
    <property type="entry name" value="DUF4131"/>
</dbReference>
<proteinExistence type="predicted"/>
<evidence type="ECO:0000256" key="1">
    <source>
        <dbReference type="ARBA" id="ARBA00004651"/>
    </source>
</evidence>
<dbReference type="InterPro" id="IPR052159">
    <property type="entry name" value="Competence_DNA_uptake"/>
</dbReference>
<dbReference type="InterPro" id="IPR004477">
    <property type="entry name" value="ComEC_N"/>
</dbReference>
<feature type="transmembrane region" description="Helical" evidence="6">
    <location>
        <begin position="40"/>
        <end position="56"/>
    </location>
</feature>
<dbReference type="PANTHER" id="PTHR30619">
    <property type="entry name" value="DNA INTERNALIZATION/COMPETENCE PROTEIN COMEC/REC2"/>
    <property type="match status" value="1"/>
</dbReference>
<keyword evidence="3 6" id="KW-0812">Transmembrane</keyword>
<dbReference type="NCBIfam" id="TIGR00360">
    <property type="entry name" value="ComEC_N-term"/>
    <property type="match status" value="1"/>
</dbReference>
<comment type="subcellular location">
    <subcellularLocation>
        <location evidence="1">Cell membrane</location>
        <topology evidence="1">Multi-pass membrane protein</topology>
    </subcellularLocation>
</comment>
<evidence type="ECO:0000259" key="8">
    <source>
        <dbReference type="Pfam" id="PF13567"/>
    </source>
</evidence>
<feature type="transmembrane region" description="Helical" evidence="6">
    <location>
        <begin position="61"/>
        <end position="80"/>
    </location>
</feature>
<evidence type="ECO:0000256" key="3">
    <source>
        <dbReference type="ARBA" id="ARBA00022692"/>
    </source>
</evidence>
<feature type="domain" description="DUF4131" evidence="8">
    <location>
        <begin position="39"/>
        <end position="183"/>
    </location>
</feature>
<feature type="transmembrane region" description="Helical" evidence="6">
    <location>
        <begin position="396"/>
        <end position="420"/>
    </location>
</feature>
<feature type="transmembrane region" description="Helical" evidence="6">
    <location>
        <begin position="340"/>
        <end position="359"/>
    </location>
</feature>
<dbReference type="Pfam" id="PF13567">
    <property type="entry name" value="DUF4131"/>
    <property type="match status" value="1"/>
</dbReference>
<feature type="transmembrane region" description="Helical" evidence="6">
    <location>
        <begin position="259"/>
        <end position="281"/>
    </location>
</feature>
<keyword evidence="5 6" id="KW-0472">Membrane</keyword>
<feature type="transmembrane region" description="Helical" evidence="6">
    <location>
        <begin position="457"/>
        <end position="474"/>
    </location>
</feature>
<keyword evidence="10" id="KW-1185">Reference proteome</keyword>
<evidence type="ECO:0000256" key="5">
    <source>
        <dbReference type="ARBA" id="ARBA00023136"/>
    </source>
</evidence>
<feature type="transmembrane region" description="Helical" evidence="6">
    <location>
        <begin position="293"/>
        <end position="310"/>
    </location>
</feature>
<feature type="transmembrane region" description="Helical" evidence="6">
    <location>
        <begin position="494"/>
        <end position="514"/>
    </location>
</feature>
<name>A0A5C8GIB6_9BACT</name>
<feature type="transmembrane region" description="Helical" evidence="6">
    <location>
        <begin position="12"/>
        <end position="34"/>
    </location>
</feature>
<reference evidence="10" key="1">
    <citation type="submission" date="2019-05" db="EMBL/GenBank/DDBJ databases">
        <title>Prevotella brunnea sp. nov., isolated from a wound of a patient.</title>
        <authorList>
            <person name="Buhl M."/>
        </authorList>
    </citation>
    <scope>NUCLEOTIDE SEQUENCE [LARGE SCALE GENOMIC DNA]</scope>
    <source>
        <strain evidence="10">A2672</strain>
    </source>
</reference>
<dbReference type="Pfam" id="PF03772">
    <property type="entry name" value="Competence"/>
    <property type="match status" value="1"/>
</dbReference>
<dbReference type="GO" id="GO:0005886">
    <property type="term" value="C:plasma membrane"/>
    <property type="evidence" value="ECO:0007669"/>
    <property type="project" value="UniProtKB-SubCell"/>
</dbReference>
<dbReference type="EMBL" id="SDIK01000054">
    <property type="protein sequence ID" value="TXJ61536.1"/>
    <property type="molecule type" value="Genomic_DNA"/>
</dbReference>
<evidence type="ECO:0000256" key="4">
    <source>
        <dbReference type="ARBA" id="ARBA00022989"/>
    </source>
</evidence>
<evidence type="ECO:0000256" key="2">
    <source>
        <dbReference type="ARBA" id="ARBA00022475"/>
    </source>
</evidence>
<protein>
    <submittedName>
        <fullName evidence="9">DUF4131 domain-containing protein</fullName>
    </submittedName>
</protein>
<evidence type="ECO:0000259" key="7">
    <source>
        <dbReference type="Pfam" id="PF03772"/>
    </source>
</evidence>
<evidence type="ECO:0000313" key="10">
    <source>
        <dbReference type="Proteomes" id="UP000321612"/>
    </source>
</evidence>
<feature type="transmembrane region" description="Helical" evidence="6">
    <location>
        <begin position="365"/>
        <end position="384"/>
    </location>
</feature>
<feature type="domain" description="ComEC/Rec2-related protein" evidence="7">
    <location>
        <begin position="235"/>
        <end position="511"/>
    </location>
</feature>
<comment type="caution">
    <text evidence="9">The sequence shown here is derived from an EMBL/GenBank/DDBJ whole genome shotgun (WGS) entry which is preliminary data.</text>
</comment>
<feature type="transmembrane region" description="Helical" evidence="6">
    <location>
        <begin position="426"/>
        <end position="450"/>
    </location>
</feature>
<evidence type="ECO:0000313" key="9">
    <source>
        <dbReference type="EMBL" id="TXJ61536.1"/>
    </source>
</evidence>
<dbReference type="PANTHER" id="PTHR30619:SF1">
    <property type="entry name" value="RECOMBINATION PROTEIN 2"/>
    <property type="match status" value="1"/>
</dbReference>
<evidence type="ECO:0000256" key="6">
    <source>
        <dbReference type="SAM" id="Phobius"/>
    </source>
</evidence>
<dbReference type="AlphaFoldDB" id="A0A5C8GIB6"/>
<dbReference type="Proteomes" id="UP000321612">
    <property type="component" value="Unassembled WGS sequence"/>
</dbReference>
<keyword evidence="4 6" id="KW-1133">Transmembrane helix</keyword>
<feature type="transmembrane region" description="Helical" evidence="6">
    <location>
        <begin position="316"/>
        <end position="333"/>
    </location>
</feature>
<organism evidence="9 10">
    <name type="scientific">Prevotella brunnea</name>
    <dbReference type="NCBI Taxonomy" id="2508867"/>
    <lineage>
        <taxon>Bacteria</taxon>
        <taxon>Pseudomonadati</taxon>
        <taxon>Bacteroidota</taxon>
        <taxon>Bacteroidia</taxon>
        <taxon>Bacteroidales</taxon>
        <taxon>Prevotellaceae</taxon>
        <taxon>Prevotella</taxon>
    </lineage>
</organism>